<dbReference type="RefSeq" id="WP_176604799.1">
    <property type="nucleotide sequence ID" value="NZ_LR794158.1"/>
</dbReference>
<name>A0A6J5JY44_9GAMM</name>
<dbReference type="InterPro" id="IPR004520">
    <property type="entry name" value="GTPase_MnmE"/>
</dbReference>
<feature type="domain" description="GTP-binding protein TrmE N-terminal" evidence="9">
    <location>
        <begin position="8"/>
        <end position="121"/>
    </location>
</feature>
<feature type="binding site" evidence="6">
    <location>
        <position position="452"/>
    </location>
    <ligand>
        <name>(6S)-5-formyl-5,6,7,8-tetrahydrofolate</name>
        <dbReference type="ChEBI" id="CHEBI:57457"/>
    </ligand>
</feature>
<dbReference type="GO" id="GO:0002098">
    <property type="term" value="P:tRNA wobble uridine modification"/>
    <property type="evidence" value="ECO:0007669"/>
    <property type="project" value="TreeGrafter"/>
</dbReference>
<protein>
    <recommendedName>
        <fullName evidence="6">tRNA modification GTPase MnmE</fullName>
        <ecNumber evidence="6">3.6.-.-</ecNumber>
    </recommendedName>
</protein>
<dbReference type="HAMAP" id="MF_00379">
    <property type="entry name" value="GTPase_MnmE"/>
    <property type="match status" value="1"/>
</dbReference>
<reference evidence="11 12" key="1">
    <citation type="submission" date="2020-04" db="EMBL/GenBank/DDBJ databases">
        <authorList>
            <person name="Graf S J."/>
        </authorList>
    </citation>
    <scope>NUCLEOTIDE SEQUENCE [LARGE SCALE GENOMIC DNA]</scope>
    <source>
        <strain evidence="11">1</strain>
    </source>
</reference>
<feature type="domain" description="G" evidence="8">
    <location>
        <begin position="217"/>
        <end position="336"/>
    </location>
</feature>
<keyword evidence="6" id="KW-0460">Magnesium</keyword>
<dbReference type="Pfam" id="PF01926">
    <property type="entry name" value="MMR_HSR1"/>
    <property type="match status" value="1"/>
</dbReference>
<feature type="binding site" evidence="6">
    <location>
        <begin position="244"/>
        <end position="250"/>
    </location>
    <ligand>
        <name>GTP</name>
        <dbReference type="ChEBI" id="CHEBI:37565"/>
    </ligand>
</feature>
<dbReference type="Pfam" id="PF12631">
    <property type="entry name" value="MnmE_helical"/>
    <property type="match status" value="1"/>
</dbReference>
<comment type="similarity">
    <text evidence="1 6 7">Belongs to the TRAFAC class TrmE-Era-EngA-EngB-Septin-like GTPase superfamily. TrmE GTPase family.</text>
</comment>
<dbReference type="InterPro" id="IPR027368">
    <property type="entry name" value="MnmE_dom2"/>
</dbReference>
<feature type="binding site" evidence="6">
    <location>
        <position position="250"/>
    </location>
    <ligand>
        <name>Mg(2+)</name>
        <dbReference type="ChEBI" id="CHEBI:18420"/>
    </ligand>
</feature>
<feature type="binding site" evidence="6">
    <location>
        <begin position="225"/>
        <end position="230"/>
    </location>
    <ligand>
        <name>GTP</name>
        <dbReference type="ChEBI" id="CHEBI:37565"/>
    </ligand>
</feature>
<evidence type="ECO:0000259" key="8">
    <source>
        <dbReference type="Pfam" id="PF01926"/>
    </source>
</evidence>
<dbReference type="InterPro" id="IPR025867">
    <property type="entry name" value="MnmE_helical"/>
</dbReference>
<dbReference type="PANTHER" id="PTHR42714:SF2">
    <property type="entry name" value="TRNA MODIFICATION GTPASE GTPBP3, MITOCHONDRIAL"/>
    <property type="match status" value="1"/>
</dbReference>
<dbReference type="InterPro" id="IPR027266">
    <property type="entry name" value="TrmE/GcvT-like"/>
</dbReference>
<dbReference type="GO" id="GO:0030488">
    <property type="term" value="P:tRNA methylation"/>
    <property type="evidence" value="ECO:0007669"/>
    <property type="project" value="TreeGrafter"/>
</dbReference>
<keyword evidence="6" id="KW-0963">Cytoplasm</keyword>
<comment type="function">
    <text evidence="6">Exhibits a very high intrinsic GTPase hydrolysis rate. Involved in the addition of a carboxymethylaminomethyl (cmnm) group at the wobble position (U34) of certain tRNAs, forming tRNA-cmnm(5)s(2)U34.</text>
</comment>
<feature type="binding site" evidence="6">
    <location>
        <position position="246"/>
    </location>
    <ligand>
        <name>K(+)</name>
        <dbReference type="ChEBI" id="CHEBI:29103"/>
    </ligand>
</feature>
<evidence type="ECO:0000313" key="12">
    <source>
        <dbReference type="Proteomes" id="UP000509549"/>
    </source>
</evidence>
<gene>
    <name evidence="6 11" type="primary">mnmE</name>
    <name evidence="6" type="synonym">trmE</name>
    <name evidence="11" type="ORF">ESZ_00043</name>
</gene>
<dbReference type="EMBL" id="LR794158">
    <property type="protein sequence ID" value="CAB3976263.1"/>
    <property type="molecule type" value="Genomic_DNA"/>
</dbReference>
<dbReference type="Gene3D" id="3.40.50.300">
    <property type="entry name" value="P-loop containing nucleotide triphosphate hydrolases"/>
    <property type="match status" value="1"/>
</dbReference>
<evidence type="ECO:0000256" key="5">
    <source>
        <dbReference type="ARBA" id="ARBA00023134"/>
    </source>
</evidence>
<dbReference type="AlphaFoldDB" id="A0A6J5JY44"/>
<evidence type="ECO:0000256" key="2">
    <source>
        <dbReference type="ARBA" id="ARBA00022694"/>
    </source>
</evidence>
<dbReference type="GO" id="GO:0005829">
    <property type="term" value="C:cytosol"/>
    <property type="evidence" value="ECO:0007669"/>
    <property type="project" value="TreeGrafter"/>
</dbReference>
<dbReference type="CDD" id="cd14858">
    <property type="entry name" value="TrmE_N"/>
    <property type="match status" value="1"/>
</dbReference>
<feature type="binding site" evidence="6">
    <location>
        <position position="244"/>
    </location>
    <ligand>
        <name>K(+)</name>
        <dbReference type="ChEBI" id="CHEBI:29103"/>
    </ligand>
</feature>
<comment type="subunit">
    <text evidence="6">Homodimer. Heterotetramer of two MnmE and two MnmG subunits.</text>
</comment>
<feature type="binding site" evidence="6">
    <location>
        <begin position="269"/>
        <end position="272"/>
    </location>
    <ligand>
        <name>GTP</name>
        <dbReference type="ChEBI" id="CHEBI:37565"/>
    </ligand>
</feature>
<dbReference type="GO" id="GO:0003924">
    <property type="term" value="F:GTPase activity"/>
    <property type="evidence" value="ECO:0007669"/>
    <property type="project" value="UniProtKB-UniRule"/>
</dbReference>
<keyword evidence="12" id="KW-1185">Reference proteome</keyword>
<comment type="caution">
    <text evidence="6">Lacks conserved residue(s) required for the propagation of feature annotation.</text>
</comment>
<feature type="binding site" evidence="6">
    <location>
        <position position="25"/>
    </location>
    <ligand>
        <name>(6S)-5-formyl-5,6,7,8-tetrahydrofolate</name>
        <dbReference type="ChEBI" id="CHEBI:57457"/>
    </ligand>
</feature>
<dbReference type="EC" id="3.6.-.-" evidence="6"/>
<dbReference type="NCBIfam" id="TIGR00450">
    <property type="entry name" value="mnmE_trmE_thdF"/>
    <property type="match status" value="1"/>
</dbReference>
<evidence type="ECO:0000259" key="10">
    <source>
        <dbReference type="Pfam" id="PF12631"/>
    </source>
</evidence>
<evidence type="ECO:0000256" key="1">
    <source>
        <dbReference type="ARBA" id="ARBA00011043"/>
    </source>
</evidence>
<evidence type="ECO:0000256" key="4">
    <source>
        <dbReference type="ARBA" id="ARBA00022958"/>
    </source>
</evidence>
<dbReference type="PANTHER" id="PTHR42714">
    <property type="entry name" value="TRNA MODIFICATION GTPASE GTPBP3"/>
    <property type="match status" value="1"/>
</dbReference>
<proteinExistence type="inferred from homology"/>
<dbReference type="GO" id="GO:0046872">
    <property type="term" value="F:metal ion binding"/>
    <property type="evidence" value="ECO:0007669"/>
    <property type="project" value="UniProtKB-KW"/>
</dbReference>
<dbReference type="Pfam" id="PF10396">
    <property type="entry name" value="TrmE_N"/>
    <property type="match status" value="1"/>
</dbReference>
<dbReference type="Gene3D" id="3.30.1360.120">
    <property type="entry name" value="Probable tRNA modification gtpase trme, domain 1"/>
    <property type="match status" value="1"/>
</dbReference>
<dbReference type="InterPro" id="IPR006073">
    <property type="entry name" value="GTP-bd"/>
</dbReference>
<dbReference type="Gene3D" id="1.20.120.430">
    <property type="entry name" value="tRNA modification GTPase MnmE domain 2"/>
    <property type="match status" value="1"/>
</dbReference>
<comment type="subcellular location">
    <subcellularLocation>
        <location evidence="6">Cytoplasm</location>
    </subcellularLocation>
</comment>
<dbReference type="InterPro" id="IPR005225">
    <property type="entry name" value="Small_GTP-bd"/>
</dbReference>
<dbReference type="NCBIfam" id="TIGR00231">
    <property type="entry name" value="small_GTP"/>
    <property type="match status" value="1"/>
</dbReference>
<feature type="binding site" evidence="6">
    <location>
        <position position="229"/>
    </location>
    <ligand>
        <name>Mg(2+)</name>
        <dbReference type="ChEBI" id="CHEBI:18420"/>
    </ligand>
</feature>
<keyword evidence="5 6" id="KW-0342">GTP-binding</keyword>
<keyword evidence="6 11" id="KW-0378">Hydrolase</keyword>
<dbReference type="InterPro" id="IPR031168">
    <property type="entry name" value="G_TrmE"/>
</dbReference>
<dbReference type="Proteomes" id="UP000509549">
    <property type="component" value="Chromosome"/>
</dbReference>
<comment type="cofactor">
    <cofactor evidence="6">
        <name>K(+)</name>
        <dbReference type="ChEBI" id="CHEBI:29103"/>
    </cofactor>
    <text evidence="6">Binds 1 potassium ion per subunit.</text>
</comment>
<dbReference type="InterPro" id="IPR018948">
    <property type="entry name" value="GTP-bd_TrmE_N"/>
</dbReference>
<feature type="binding site" evidence="6">
    <location>
        <position position="225"/>
    </location>
    <ligand>
        <name>K(+)</name>
        <dbReference type="ChEBI" id="CHEBI:29103"/>
    </ligand>
</feature>
<feature type="binding site" evidence="6">
    <location>
        <position position="121"/>
    </location>
    <ligand>
        <name>(6S)-5-formyl-5,6,7,8-tetrahydrofolate</name>
        <dbReference type="ChEBI" id="CHEBI:57457"/>
    </ligand>
</feature>
<sequence length="452" mass="51009">MVYNLSDTIVAISTAKGNGGIGIVRLSGILSVKIARELSEKKTIIVGINYASFFDANFFLIDSGLILFFNKPYSFTGEDLIEIHAHGNDLILDSLVFRCVDLGARLAYNGEFSFRAFLNNKIDLIQAESINSLIKSNSLNSNKIIFKSLSGKFSEFIKVVISDLSKLKLDLDAAIEFPDHISFSFNDFYYSFLASYNNYLSIFDKVVSDDFLFESLNVVILGNVNVGKSSLFNFLLKTDRAIVSNVPGTTRDFIESNLCLNGFNFRLIDTAGFNPFTEDFIEKISIERTLTQIRKANILICVVDVLHECDFLNNFNLNKLLLMAESKIKLILLRNKIDLLGVCKNIIHHKDYVEIFISVKTGDGIDLLLNELISTFSKYTDDIYFANKRQLNLLLNVKNYFSSLIMYDDIYKPLDFYSENIGFIITDLNSILGISVSNDILVDIFSNFCVGK</sequence>
<feature type="binding site" evidence="6">
    <location>
        <position position="249"/>
    </location>
    <ligand>
        <name>K(+)</name>
        <dbReference type="ChEBI" id="CHEBI:29103"/>
    </ligand>
</feature>
<evidence type="ECO:0000256" key="3">
    <source>
        <dbReference type="ARBA" id="ARBA00022741"/>
    </source>
</evidence>
<evidence type="ECO:0000259" key="9">
    <source>
        <dbReference type="Pfam" id="PF10396"/>
    </source>
</evidence>
<feature type="domain" description="MnmE helical" evidence="10">
    <location>
        <begin position="124"/>
        <end position="449"/>
    </location>
</feature>
<dbReference type="CDD" id="cd04164">
    <property type="entry name" value="trmE"/>
    <property type="match status" value="1"/>
</dbReference>
<evidence type="ECO:0000256" key="6">
    <source>
        <dbReference type="HAMAP-Rule" id="MF_00379"/>
    </source>
</evidence>
<dbReference type="SUPFAM" id="SSF52540">
    <property type="entry name" value="P-loop containing nucleoside triphosphate hydrolases"/>
    <property type="match status" value="1"/>
</dbReference>
<dbReference type="GO" id="GO:0005525">
    <property type="term" value="F:GTP binding"/>
    <property type="evidence" value="ECO:0007669"/>
    <property type="project" value="UniProtKB-UniRule"/>
</dbReference>
<evidence type="ECO:0000313" key="11">
    <source>
        <dbReference type="EMBL" id="CAB3976263.1"/>
    </source>
</evidence>
<keyword evidence="6" id="KW-0479">Metal-binding</keyword>
<dbReference type="InterPro" id="IPR027417">
    <property type="entry name" value="P-loop_NTPase"/>
</dbReference>
<keyword evidence="2 6" id="KW-0819">tRNA processing</keyword>
<keyword evidence="4 6" id="KW-0630">Potassium</keyword>
<organism evidence="11 12">
    <name type="scientific">Candidatus Azoamicus ciliaticola</name>
    <dbReference type="NCBI Taxonomy" id="2652803"/>
    <lineage>
        <taxon>Bacteria</taxon>
        <taxon>Pseudomonadati</taxon>
        <taxon>Pseudomonadota</taxon>
        <taxon>Gammaproteobacteria</taxon>
        <taxon>Candidatus Azoamicaceae</taxon>
        <taxon>Candidatus Azoamicus</taxon>
    </lineage>
</organism>
<evidence type="ECO:0000256" key="7">
    <source>
        <dbReference type="RuleBase" id="RU003313"/>
    </source>
</evidence>
<dbReference type="KEGG" id="acil:ESZ_00043"/>
<feature type="binding site" evidence="6">
    <location>
        <position position="82"/>
    </location>
    <ligand>
        <name>(6S)-5-formyl-5,6,7,8-tetrahydrofolate</name>
        <dbReference type="ChEBI" id="CHEBI:57457"/>
    </ligand>
</feature>
<accession>A0A6J5JY44</accession>
<keyword evidence="3 6" id="KW-0547">Nucleotide-binding</keyword>